<dbReference type="EMBL" id="JAAIWM010000002">
    <property type="protein sequence ID" value="NEY71287.1"/>
    <property type="molecule type" value="Genomic_DNA"/>
</dbReference>
<proteinExistence type="predicted"/>
<dbReference type="AlphaFoldDB" id="A0A6M0Q4G6"/>
<reference evidence="11 12" key="1">
    <citation type="submission" date="2020-02" db="EMBL/GenBank/DDBJ databases">
        <title>Bacillus aquiflavi sp. nov., isolated from yellow water of strong flavor Chinese baijiu in Yibin region of China.</title>
        <authorList>
            <person name="Xie J."/>
        </authorList>
    </citation>
    <scope>NUCLEOTIDE SEQUENCE [LARGE SCALE GENOMIC DNA]</scope>
    <source>
        <strain evidence="11 12">SA4</strain>
    </source>
</reference>
<dbReference type="InterPro" id="IPR015422">
    <property type="entry name" value="PyrdxlP-dep_Trfase_small"/>
</dbReference>
<dbReference type="CDD" id="cd00609">
    <property type="entry name" value="AAT_like"/>
    <property type="match status" value="1"/>
</dbReference>
<name>A0A6M0Q4G6_9BACI</name>
<dbReference type="GO" id="GO:0009236">
    <property type="term" value="P:cobalamin biosynthetic process"/>
    <property type="evidence" value="ECO:0007669"/>
    <property type="project" value="UniProtKB-UniPathway"/>
</dbReference>
<evidence type="ECO:0000256" key="3">
    <source>
        <dbReference type="ARBA" id="ARBA00004953"/>
    </source>
</evidence>
<evidence type="ECO:0000256" key="2">
    <source>
        <dbReference type="ARBA" id="ARBA00003444"/>
    </source>
</evidence>
<comment type="function">
    <text evidence="2">Decarboxylates L-threonine-O-3-phosphate to yield (R)-1-amino-2-propanol O-2-phosphate, the precursor for the linkage between the nucleotide loop and the corrin ring in cobalamin.</text>
</comment>
<dbReference type="PANTHER" id="PTHR42885:SF1">
    <property type="entry name" value="THREONINE-PHOSPHATE DECARBOXYLASE"/>
    <property type="match status" value="1"/>
</dbReference>
<evidence type="ECO:0000313" key="12">
    <source>
        <dbReference type="Proteomes" id="UP000481043"/>
    </source>
</evidence>
<dbReference type="SUPFAM" id="SSF53383">
    <property type="entry name" value="PLP-dependent transferases"/>
    <property type="match status" value="1"/>
</dbReference>
<keyword evidence="12" id="KW-1185">Reference proteome</keyword>
<dbReference type="Pfam" id="PF00155">
    <property type="entry name" value="Aminotran_1_2"/>
    <property type="match status" value="1"/>
</dbReference>
<dbReference type="GO" id="GO:0048472">
    <property type="term" value="F:threonine-phosphate decarboxylase activity"/>
    <property type="evidence" value="ECO:0007669"/>
    <property type="project" value="UniProtKB-EC"/>
</dbReference>
<accession>A0A6M0Q4G6</accession>
<comment type="cofactor">
    <cofactor evidence="1">
        <name>pyridoxal 5'-phosphate</name>
        <dbReference type="ChEBI" id="CHEBI:597326"/>
    </cofactor>
</comment>
<feature type="domain" description="Aminotransferase class I/classII large" evidence="10">
    <location>
        <begin position="29"/>
        <end position="356"/>
    </location>
</feature>
<dbReference type="InterPro" id="IPR015421">
    <property type="entry name" value="PyrdxlP-dep_Trfase_major"/>
</dbReference>
<evidence type="ECO:0000259" key="10">
    <source>
        <dbReference type="Pfam" id="PF00155"/>
    </source>
</evidence>
<dbReference type="GO" id="GO:0030170">
    <property type="term" value="F:pyridoxal phosphate binding"/>
    <property type="evidence" value="ECO:0007669"/>
    <property type="project" value="InterPro"/>
</dbReference>
<dbReference type="InterPro" id="IPR005860">
    <property type="entry name" value="CobD"/>
</dbReference>
<comment type="catalytic activity">
    <reaction evidence="9">
        <text>O-phospho-L-threonine + H(+) = (R)-1-aminopropan-2-yl phosphate + CO2</text>
        <dbReference type="Rhea" id="RHEA:11492"/>
        <dbReference type="ChEBI" id="CHEBI:15378"/>
        <dbReference type="ChEBI" id="CHEBI:16526"/>
        <dbReference type="ChEBI" id="CHEBI:58563"/>
        <dbReference type="ChEBI" id="CHEBI:58675"/>
        <dbReference type="EC" id="4.1.1.81"/>
    </reaction>
</comment>
<evidence type="ECO:0000256" key="7">
    <source>
        <dbReference type="ARBA" id="ARBA00023239"/>
    </source>
</evidence>
<dbReference type="NCBIfam" id="TIGR01140">
    <property type="entry name" value="L_thr_O3P_dcar"/>
    <property type="match status" value="1"/>
</dbReference>
<evidence type="ECO:0000256" key="8">
    <source>
        <dbReference type="ARBA" id="ARBA00029996"/>
    </source>
</evidence>
<evidence type="ECO:0000256" key="6">
    <source>
        <dbReference type="ARBA" id="ARBA00022898"/>
    </source>
</evidence>
<gene>
    <name evidence="11" type="ORF">G4D63_05975</name>
</gene>
<dbReference type="InterPro" id="IPR015424">
    <property type="entry name" value="PyrdxlP-dep_Trfase"/>
</dbReference>
<organism evidence="11 12">
    <name type="scientific">Bacillus mesophilus</name>
    <dbReference type="NCBI Taxonomy" id="1808955"/>
    <lineage>
        <taxon>Bacteria</taxon>
        <taxon>Bacillati</taxon>
        <taxon>Bacillota</taxon>
        <taxon>Bacilli</taxon>
        <taxon>Bacillales</taxon>
        <taxon>Bacillaceae</taxon>
        <taxon>Bacillus</taxon>
    </lineage>
</organism>
<keyword evidence="6" id="KW-0663">Pyridoxal phosphate</keyword>
<protein>
    <recommendedName>
        <fullName evidence="4">threonine-phosphate decarboxylase</fullName>
        <ecNumber evidence="4">4.1.1.81</ecNumber>
    </recommendedName>
    <alternativeName>
        <fullName evidence="8">L-threonine-O-3-phosphate decarboxylase</fullName>
    </alternativeName>
</protein>
<keyword evidence="7 11" id="KW-0456">Lyase</keyword>
<dbReference type="UniPathway" id="UPA00148"/>
<dbReference type="Gene3D" id="3.40.640.10">
    <property type="entry name" value="Type I PLP-dependent aspartate aminotransferase-like (Major domain)"/>
    <property type="match status" value="1"/>
</dbReference>
<dbReference type="Proteomes" id="UP000481043">
    <property type="component" value="Unassembled WGS sequence"/>
</dbReference>
<evidence type="ECO:0000313" key="11">
    <source>
        <dbReference type="EMBL" id="NEY71287.1"/>
    </source>
</evidence>
<comment type="pathway">
    <text evidence="3">Cofactor biosynthesis; adenosylcobalamin biosynthesis.</text>
</comment>
<evidence type="ECO:0000256" key="9">
    <source>
        <dbReference type="ARBA" id="ARBA00048531"/>
    </source>
</evidence>
<sequence length="364" mass="41796">MFSITTFPKHGANPIYLYEKLHTPLHEEIVDFSVNVNPFEAPYDLSTIIPHFEKWLSDYPDPELTSVKNAISLYDQIDPGYLFIGNGASQCIFLLAQLFQNRTIGIVQPTFVEYKEACEIYGCTVKELKTTEKTDWQFNLEEIRDFMEGIDVLFLCNPNNPTGTVINQDRMKEVIEIGRETNTYLVIDEAFYDFSTINCSVVTEVEKQDHLIVLRSLTKMYKLAGIRIGYIVAAPSIINKVAAYSPPWSVNTLAAELAKHVLSLTNYPHDIKSRIRVERERVVNELKKLGYYVSPSSVNFYLLSDSFSEYKMKNLMKYLVANGVVPRHTYNFIGLDGKFLRLAVKDQRSNDVLLTHLKGWKQRC</sequence>
<dbReference type="RefSeq" id="WP_163178750.1">
    <property type="nucleotide sequence ID" value="NZ_JAAIWM010000002.1"/>
</dbReference>
<dbReference type="PANTHER" id="PTHR42885">
    <property type="entry name" value="HISTIDINOL-PHOSPHATE AMINOTRANSFERASE-RELATED"/>
    <property type="match status" value="1"/>
</dbReference>
<evidence type="ECO:0000256" key="1">
    <source>
        <dbReference type="ARBA" id="ARBA00001933"/>
    </source>
</evidence>
<dbReference type="InterPro" id="IPR004839">
    <property type="entry name" value="Aminotransferase_I/II_large"/>
</dbReference>
<dbReference type="EC" id="4.1.1.81" evidence="4"/>
<comment type="caution">
    <text evidence="11">The sequence shown here is derived from an EMBL/GenBank/DDBJ whole genome shotgun (WGS) entry which is preliminary data.</text>
</comment>
<dbReference type="Gene3D" id="3.90.1150.10">
    <property type="entry name" value="Aspartate Aminotransferase, domain 1"/>
    <property type="match status" value="1"/>
</dbReference>
<keyword evidence="5" id="KW-0169">Cobalamin biosynthesis</keyword>
<evidence type="ECO:0000256" key="5">
    <source>
        <dbReference type="ARBA" id="ARBA00022573"/>
    </source>
</evidence>
<evidence type="ECO:0000256" key="4">
    <source>
        <dbReference type="ARBA" id="ARBA00012285"/>
    </source>
</evidence>